<accession>A0A162RS29</accession>
<evidence type="ECO:0000256" key="1">
    <source>
        <dbReference type="SAM" id="MobiDB-lite"/>
    </source>
</evidence>
<reference evidence="2 3" key="1">
    <citation type="submission" date="2016-03" db="EMBL/GenBank/DDBJ databases">
        <title>EvidentialGene: Evidence-directed Construction of Genes on Genomes.</title>
        <authorList>
            <person name="Gilbert D.G."/>
            <person name="Choi J.-H."/>
            <person name="Mockaitis K."/>
            <person name="Colbourne J."/>
            <person name="Pfrender M."/>
        </authorList>
    </citation>
    <scope>NUCLEOTIDE SEQUENCE [LARGE SCALE GENOMIC DNA]</scope>
    <source>
        <strain evidence="2 3">Xinb3</strain>
        <tissue evidence="2">Complete organism</tissue>
    </source>
</reference>
<name>A0A162RS29_9CRUS</name>
<sequence>MTCSFVLTKSGRFVLDYDVSRRTGQTTNAIGIDLPTLFLVIKKKRFELSLDAPDSVAVHGRRHYKTVDSVSSTRESFIPSGDWRETSPPQKKRTTPADTTNMVFIDIARAGDDFQIVLANVLQISF</sequence>
<protein>
    <submittedName>
        <fullName evidence="2">Uncharacterized protein</fullName>
    </submittedName>
</protein>
<organism evidence="2 3">
    <name type="scientific">Daphnia magna</name>
    <dbReference type="NCBI Taxonomy" id="35525"/>
    <lineage>
        <taxon>Eukaryota</taxon>
        <taxon>Metazoa</taxon>
        <taxon>Ecdysozoa</taxon>
        <taxon>Arthropoda</taxon>
        <taxon>Crustacea</taxon>
        <taxon>Branchiopoda</taxon>
        <taxon>Diplostraca</taxon>
        <taxon>Cladocera</taxon>
        <taxon>Anomopoda</taxon>
        <taxon>Daphniidae</taxon>
        <taxon>Daphnia</taxon>
    </lineage>
</organism>
<gene>
    <name evidence="2" type="ORF">APZ42_012412</name>
</gene>
<evidence type="ECO:0000313" key="2">
    <source>
        <dbReference type="EMBL" id="KZS20737.1"/>
    </source>
</evidence>
<dbReference type="Proteomes" id="UP000076858">
    <property type="component" value="Unassembled WGS sequence"/>
</dbReference>
<feature type="region of interest" description="Disordered" evidence="1">
    <location>
        <begin position="70"/>
        <end position="96"/>
    </location>
</feature>
<dbReference type="EMBL" id="LRGB01000115">
    <property type="protein sequence ID" value="KZS20737.1"/>
    <property type="molecule type" value="Genomic_DNA"/>
</dbReference>
<proteinExistence type="predicted"/>
<evidence type="ECO:0000313" key="3">
    <source>
        <dbReference type="Proteomes" id="UP000076858"/>
    </source>
</evidence>
<dbReference type="AlphaFoldDB" id="A0A162RS29"/>
<keyword evidence="3" id="KW-1185">Reference proteome</keyword>
<comment type="caution">
    <text evidence="2">The sequence shown here is derived from an EMBL/GenBank/DDBJ whole genome shotgun (WGS) entry which is preliminary data.</text>
</comment>